<dbReference type="InterPro" id="IPR040476">
    <property type="entry name" value="CSD2"/>
</dbReference>
<keyword evidence="4 8" id="KW-0540">Nuclease</keyword>
<dbReference type="InterPro" id="IPR001900">
    <property type="entry name" value="RNase_II/R"/>
</dbReference>
<evidence type="ECO:0000256" key="1">
    <source>
        <dbReference type="ARBA" id="ARBA00001849"/>
    </source>
</evidence>
<dbReference type="Pfam" id="PF08461">
    <property type="entry name" value="WHD_RNase_R"/>
    <property type="match status" value="1"/>
</dbReference>
<evidence type="ECO:0000256" key="2">
    <source>
        <dbReference type="ARBA" id="ARBA00004496"/>
    </source>
</evidence>
<feature type="compositionally biased region" description="Basic residues" evidence="10">
    <location>
        <begin position="1"/>
        <end position="10"/>
    </location>
</feature>
<feature type="coiled-coil region" evidence="9">
    <location>
        <begin position="61"/>
        <end position="88"/>
    </location>
</feature>
<dbReference type="InterPro" id="IPR050180">
    <property type="entry name" value="RNR_Ribonuclease"/>
</dbReference>
<dbReference type="SUPFAM" id="SSF50249">
    <property type="entry name" value="Nucleic acid-binding proteins"/>
    <property type="match status" value="4"/>
</dbReference>
<dbReference type="SMART" id="SM00357">
    <property type="entry name" value="CSP"/>
    <property type="match status" value="1"/>
</dbReference>
<keyword evidence="7 8" id="KW-0694">RNA-binding</keyword>
<dbReference type="InterPro" id="IPR011805">
    <property type="entry name" value="RNase_R"/>
</dbReference>
<dbReference type="HAMAP" id="MF_01895">
    <property type="entry name" value="RNase_R"/>
    <property type="match status" value="1"/>
</dbReference>
<dbReference type="InterPro" id="IPR013223">
    <property type="entry name" value="RNase_B_OB_dom"/>
</dbReference>
<dbReference type="RefSeq" id="WP_002690436.1">
    <property type="nucleotide sequence ID" value="NZ_JH600070.1"/>
</dbReference>
<dbReference type="SMART" id="SM00316">
    <property type="entry name" value="S1"/>
    <property type="match status" value="1"/>
</dbReference>
<dbReference type="OrthoDB" id="9764149at2"/>
<gene>
    <name evidence="8" type="primary">rnr</name>
    <name evidence="12" type="ORF">BegalDRAFT_2497</name>
</gene>
<feature type="domain" description="S1 motif" evidence="11">
    <location>
        <begin position="650"/>
        <end position="731"/>
    </location>
</feature>
<dbReference type="InterPro" id="IPR013668">
    <property type="entry name" value="RNase_R_HTH_12"/>
</dbReference>
<comment type="similarity">
    <text evidence="8">Belongs to the RNR ribonuclease family. RNase R subfamily.</text>
</comment>
<reference evidence="12 13" key="1">
    <citation type="submission" date="2011-11" db="EMBL/GenBank/DDBJ databases">
        <title>Improved High-Quality Draft sequence of Beggiatoa alba B18lD.</title>
        <authorList>
            <consortium name="US DOE Joint Genome Institute"/>
            <person name="Lucas S."/>
            <person name="Han J."/>
            <person name="Lapidus A."/>
            <person name="Cheng J.-F."/>
            <person name="Goodwin L."/>
            <person name="Pitluck S."/>
            <person name="Peters L."/>
            <person name="Mikhailova N."/>
            <person name="Held B."/>
            <person name="Detter J.C."/>
            <person name="Han C."/>
            <person name="Tapia R."/>
            <person name="Land M."/>
            <person name="Hauser L."/>
            <person name="Kyrpides N."/>
            <person name="Ivanova N."/>
            <person name="Pagani I."/>
            <person name="Samuel K."/>
            <person name="Teske A."/>
            <person name="Mueller J."/>
            <person name="Woyke T."/>
        </authorList>
    </citation>
    <scope>NUCLEOTIDE SEQUENCE [LARGE SCALE GENOMIC DNA]</scope>
    <source>
        <strain evidence="12 13">B18LD</strain>
    </source>
</reference>
<feature type="region of interest" description="Disordered" evidence="10">
    <location>
        <begin position="1"/>
        <end position="28"/>
    </location>
</feature>
<evidence type="ECO:0000313" key="13">
    <source>
        <dbReference type="Proteomes" id="UP000005744"/>
    </source>
</evidence>
<evidence type="ECO:0000256" key="3">
    <source>
        <dbReference type="ARBA" id="ARBA00022490"/>
    </source>
</evidence>
<dbReference type="HOGENOM" id="CLU_002333_7_0_6"/>
<dbReference type="Pfam" id="PF00575">
    <property type="entry name" value="S1"/>
    <property type="match status" value="1"/>
</dbReference>
<keyword evidence="6 8" id="KW-0269">Exonuclease</keyword>
<dbReference type="InterPro" id="IPR011129">
    <property type="entry name" value="CSD"/>
</dbReference>
<dbReference type="InterPro" id="IPR004476">
    <property type="entry name" value="RNase_II/RNase_R"/>
</dbReference>
<evidence type="ECO:0000256" key="9">
    <source>
        <dbReference type="SAM" id="Coils"/>
    </source>
</evidence>
<dbReference type="InterPro" id="IPR012340">
    <property type="entry name" value="NA-bd_OB-fold"/>
</dbReference>
<dbReference type="PROSITE" id="PS01175">
    <property type="entry name" value="RIBONUCLEASE_II"/>
    <property type="match status" value="1"/>
</dbReference>
<proteinExistence type="inferred from homology"/>
<dbReference type="Pfam" id="PF00773">
    <property type="entry name" value="RNB"/>
    <property type="match status" value="1"/>
</dbReference>
<comment type="catalytic activity">
    <reaction evidence="1 8">
        <text>Exonucleolytic cleavage in the 3'- to 5'-direction to yield nucleoside 5'-phosphates.</text>
        <dbReference type="EC" id="3.1.13.1"/>
    </reaction>
</comment>
<dbReference type="eggNOG" id="COG0557">
    <property type="taxonomic scope" value="Bacteria"/>
</dbReference>
<organism evidence="12 13">
    <name type="scientific">Beggiatoa alba B18LD</name>
    <dbReference type="NCBI Taxonomy" id="395493"/>
    <lineage>
        <taxon>Bacteria</taxon>
        <taxon>Pseudomonadati</taxon>
        <taxon>Pseudomonadota</taxon>
        <taxon>Gammaproteobacteria</taxon>
        <taxon>Thiotrichales</taxon>
        <taxon>Thiotrichaceae</taxon>
        <taxon>Beggiatoa</taxon>
    </lineage>
</organism>
<dbReference type="STRING" id="395493.BegalDRAFT_2497"/>
<dbReference type="PANTHER" id="PTHR23355">
    <property type="entry name" value="RIBONUCLEASE"/>
    <property type="match status" value="1"/>
</dbReference>
<evidence type="ECO:0000256" key="10">
    <source>
        <dbReference type="SAM" id="MobiDB-lite"/>
    </source>
</evidence>
<evidence type="ECO:0000313" key="12">
    <source>
        <dbReference type="EMBL" id="EIJ43342.1"/>
    </source>
</evidence>
<evidence type="ECO:0000259" key="11">
    <source>
        <dbReference type="PROSITE" id="PS50126"/>
    </source>
</evidence>
<evidence type="ECO:0000256" key="6">
    <source>
        <dbReference type="ARBA" id="ARBA00022839"/>
    </source>
</evidence>
<dbReference type="GO" id="GO:0008859">
    <property type="term" value="F:exoribonuclease II activity"/>
    <property type="evidence" value="ECO:0007669"/>
    <property type="project" value="UniProtKB-UniRule"/>
</dbReference>
<evidence type="ECO:0000256" key="8">
    <source>
        <dbReference type="HAMAP-Rule" id="MF_01895"/>
    </source>
</evidence>
<dbReference type="PANTHER" id="PTHR23355:SF9">
    <property type="entry name" value="DIS3-LIKE EXONUCLEASE 2"/>
    <property type="match status" value="1"/>
</dbReference>
<dbReference type="NCBIfam" id="TIGR00358">
    <property type="entry name" value="3_prime_RNase"/>
    <property type="match status" value="1"/>
</dbReference>
<dbReference type="PROSITE" id="PS50126">
    <property type="entry name" value="S1"/>
    <property type="match status" value="1"/>
</dbReference>
<evidence type="ECO:0000256" key="7">
    <source>
        <dbReference type="ARBA" id="ARBA00022884"/>
    </source>
</evidence>
<accession>I3CI99</accession>
<feature type="compositionally biased region" description="Basic and acidic residues" evidence="10">
    <location>
        <begin position="11"/>
        <end position="28"/>
    </location>
</feature>
<dbReference type="InterPro" id="IPR003029">
    <property type="entry name" value="S1_domain"/>
</dbReference>
<keyword evidence="3 8" id="KW-0963">Cytoplasm</keyword>
<dbReference type="EMBL" id="JH600070">
    <property type="protein sequence ID" value="EIJ43342.1"/>
    <property type="molecule type" value="Genomic_DNA"/>
</dbReference>
<keyword evidence="13" id="KW-1185">Reference proteome</keyword>
<dbReference type="GO" id="GO:0006402">
    <property type="term" value="P:mRNA catabolic process"/>
    <property type="evidence" value="ECO:0007669"/>
    <property type="project" value="TreeGrafter"/>
</dbReference>
<sequence>MQRRKKKNPRKTADMPKSDPYAEREKQKYQDPIASREFIMAYLADAGQPLNFQAIAEYLKITHDEIKLEALRRRLRAMERDGQIIRNRRDGYGLAKKMDLICGRVSANADGAGFLIPDTGGEDLFLPPKQMRTLFHGDRAMVSIGGINQRGKREGILVEVLERNTQEIVGHFFRQKGLAFVASKNRRITHDILIPPADENNAEEGQIVVVKIIEQPSKHHPPIGQITEIIGKNEAPGLEIDIAIRSYSLPYEWNDDVLAEIKPLKEKVPAAAIKEREDFRALPFVTIDGEDAKDFDDAVYCEPRGKGWRLLVAIADVAAYVKPNTALDAEAQQRGNSVYFPNRVVPMLPEILSNGLCSLKPQVDRLSMVCELYIDMYGRTRRTRFYEGVICSHARLTYTEVGKVLTGETNEFRYPELLPYLQNLHKLYQILLKRRQKRGAIEFETVETKILFDDHKKIEKIVAVTRNDAHRLIEEMMLAANVATAEWLEQHEMPALYRNHEGPTPDKLKDLHSFLGTLGLRLGGKDMPSALDYAKLTEKIKDRPDVRLIQTVLLRSLRMAVYSPENKGHFGLAYPSYTHFTSPIRRYPDLLIHRALKHLLKKQDPKKFFYNQGELERLGELCSMTERRADEATRDVVSWLKCEYMRNKVGDVYEGLVTAVTSFGLFVELEGIYVEGLVHVTALRNDYYHYDLAGQRLRGERTGTVYRLSDRLKVRVMRVDLNDRKIDFELVN</sequence>
<protein>
    <recommendedName>
        <fullName evidence="8">Ribonuclease R</fullName>
        <shortName evidence="8">RNase R</shortName>
        <ecNumber evidence="8">3.1.13.1</ecNumber>
    </recommendedName>
</protein>
<name>I3CI99_9GAMM</name>
<dbReference type="SMART" id="SM00955">
    <property type="entry name" value="RNB"/>
    <property type="match status" value="1"/>
</dbReference>
<dbReference type="NCBIfam" id="TIGR02063">
    <property type="entry name" value="RNase_R"/>
    <property type="match status" value="1"/>
</dbReference>
<dbReference type="AlphaFoldDB" id="I3CI99"/>
<dbReference type="InterPro" id="IPR022966">
    <property type="entry name" value="RNase_II/R_CS"/>
</dbReference>
<keyword evidence="5 8" id="KW-0378">Hydrolase</keyword>
<dbReference type="CDD" id="cd04471">
    <property type="entry name" value="S1_RNase_R"/>
    <property type="match status" value="1"/>
</dbReference>
<comment type="subcellular location">
    <subcellularLocation>
        <location evidence="2 8">Cytoplasm</location>
    </subcellularLocation>
</comment>
<keyword evidence="9" id="KW-0175">Coiled coil</keyword>
<evidence type="ECO:0000256" key="5">
    <source>
        <dbReference type="ARBA" id="ARBA00022801"/>
    </source>
</evidence>
<evidence type="ECO:0000256" key="4">
    <source>
        <dbReference type="ARBA" id="ARBA00022722"/>
    </source>
</evidence>
<dbReference type="GO" id="GO:0003723">
    <property type="term" value="F:RNA binding"/>
    <property type="evidence" value="ECO:0007669"/>
    <property type="project" value="UniProtKB-UniRule"/>
</dbReference>
<dbReference type="Gene3D" id="2.40.50.140">
    <property type="entry name" value="Nucleic acid-binding proteins"/>
    <property type="match status" value="2"/>
</dbReference>
<dbReference type="Pfam" id="PF17876">
    <property type="entry name" value="CSD2"/>
    <property type="match status" value="1"/>
</dbReference>
<dbReference type="GO" id="GO:0005829">
    <property type="term" value="C:cytosol"/>
    <property type="evidence" value="ECO:0007669"/>
    <property type="project" value="UniProtKB-ARBA"/>
</dbReference>
<dbReference type="EC" id="3.1.13.1" evidence="8"/>
<dbReference type="Proteomes" id="UP000005744">
    <property type="component" value="Unassembled WGS sequence"/>
</dbReference>
<comment type="function">
    <text evidence="8">3'-5' exoribonuclease that releases 5'-nucleoside monophosphates and is involved in maturation of structured RNAs.</text>
</comment>
<dbReference type="Pfam" id="PF08206">
    <property type="entry name" value="OB_RNB"/>
    <property type="match status" value="1"/>
</dbReference>